<dbReference type="GO" id="GO:0016829">
    <property type="term" value="F:lyase activity"/>
    <property type="evidence" value="ECO:0007669"/>
    <property type="project" value="UniProtKB-KW"/>
</dbReference>
<dbReference type="RefSeq" id="WP_147849173.1">
    <property type="nucleotide sequence ID" value="NZ_VDUZ01000027.1"/>
</dbReference>
<proteinExistence type="inferred from homology"/>
<dbReference type="OrthoDB" id="9781757at2"/>
<comment type="similarity">
    <text evidence="1 3">Belongs to the enoyl-CoA hydratase/isomerase family.</text>
</comment>
<dbReference type="Gene3D" id="1.10.12.10">
    <property type="entry name" value="Lyase 2-enoyl-coa Hydratase, Chain A, domain 2"/>
    <property type="match status" value="1"/>
</dbReference>
<reference evidence="4 5" key="1">
    <citation type="submission" date="2019-06" db="EMBL/GenBank/DDBJ databases">
        <title>New taxonomy in bacterial strain CC-CFT640, isolated from vineyard.</title>
        <authorList>
            <person name="Lin S.-Y."/>
            <person name="Tsai C.-F."/>
            <person name="Young C.-C."/>
        </authorList>
    </citation>
    <scope>NUCLEOTIDE SEQUENCE [LARGE SCALE GENOMIC DNA]</scope>
    <source>
        <strain evidence="4 5">CC-CFT640</strain>
    </source>
</reference>
<dbReference type="AlphaFoldDB" id="A0A5C8PIF5"/>
<dbReference type="Proteomes" id="UP000321638">
    <property type="component" value="Unassembled WGS sequence"/>
</dbReference>
<protein>
    <submittedName>
        <fullName evidence="4">Enoyl-CoA hydratase</fullName>
    </submittedName>
</protein>
<accession>A0A5C8PIF5</accession>
<dbReference type="GO" id="GO:0006635">
    <property type="term" value="P:fatty acid beta-oxidation"/>
    <property type="evidence" value="ECO:0007669"/>
    <property type="project" value="TreeGrafter"/>
</dbReference>
<evidence type="ECO:0000256" key="1">
    <source>
        <dbReference type="ARBA" id="ARBA00005254"/>
    </source>
</evidence>
<dbReference type="Pfam" id="PF00378">
    <property type="entry name" value="ECH_1"/>
    <property type="match status" value="1"/>
</dbReference>
<dbReference type="InterPro" id="IPR014748">
    <property type="entry name" value="Enoyl-CoA_hydra_C"/>
</dbReference>
<organism evidence="4 5">
    <name type="scientific">Vineibacter terrae</name>
    <dbReference type="NCBI Taxonomy" id="2586908"/>
    <lineage>
        <taxon>Bacteria</taxon>
        <taxon>Pseudomonadati</taxon>
        <taxon>Pseudomonadota</taxon>
        <taxon>Alphaproteobacteria</taxon>
        <taxon>Hyphomicrobiales</taxon>
        <taxon>Vineibacter</taxon>
    </lineage>
</organism>
<keyword evidence="5" id="KW-1185">Reference proteome</keyword>
<dbReference type="Gene3D" id="3.90.226.10">
    <property type="entry name" value="2-enoyl-CoA Hydratase, Chain A, domain 1"/>
    <property type="match status" value="1"/>
</dbReference>
<comment type="caution">
    <text evidence="4">The sequence shown here is derived from an EMBL/GenBank/DDBJ whole genome shotgun (WGS) entry which is preliminary data.</text>
</comment>
<dbReference type="SUPFAM" id="SSF52096">
    <property type="entry name" value="ClpP/crotonase"/>
    <property type="match status" value="1"/>
</dbReference>
<name>A0A5C8PIF5_9HYPH</name>
<dbReference type="PANTHER" id="PTHR11941:SF133">
    <property type="entry name" value="1,2-EPOXYPHENYLACETYL-COA ISOMERASE"/>
    <property type="match status" value="1"/>
</dbReference>
<dbReference type="InterPro" id="IPR018376">
    <property type="entry name" value="Enoyl-CoA_hyd/isom_CS"/>
</dbReference>
<evidence type="ECO:0000256" key="2">
    <source>
        <dbReference type="ARBA" id="ARBA00023239"/>
    </source>
</evidence>
<evidence type="ECO:0000313" key="4">
    <source>
        <dbReference type="EMBL" id="TXL73153.1"/>
    </source>
</evidence>
<dbReference type="InterPro" id="IPR001753">
    <property type="entry name" value="Enoyl-CoA_hydra/iso"/>
</dbReference>
<gene>
    <name evidence="4" type="ORF">FHP25_22235</name>
</gene>
<evidence type="ECO:0000256" key="3">
    <source>
        <dbReference type="RuleBase" id="RU003707"/>
    </source>
</evidence>
<dbReference type="InterPro" id="IPR029045">
    <property type="entry name" value="ClpP/crotonase-like_dom_sf"/>
</dbReference>
<dbReference type="PROSITE" id="PS00166">
    <property type="entry name" value="ENOYL_COA_HYDRATASE"/>
    <property type="match status" value="1"/>
</dbReference>
<evidence type="ECO:0000313" key="5">
    <source>
        <dbReference type="Proteomes" id="UP000321638"/>
    </source>
</evidence>
<dbReference type="EMBL" id="VDUZ01000027">
    <property type="protein sequence ID" value="TXL73153.1"/>
    <property type="molecule type" value="Genomic_DNA"/>
</dbReference>
<dbReference type="PANTHER" id="PTHR11941">
    <property type="entry name" value="ENOYL-COA HYDRATASE-RELATED"/>
    <property type="match status" value="1"/>
</dbReference>
<keyword evidence="2" id="KW-0456">Lyase</keyword>
<dbReference type="CDD" id="cd06558">
    <property type="entry name" value="crotonase-like"/>
    <property type="match status" value="1"/>
</dbReference>
<sequence>MSELIETLEDGVLLLVMNRPEAMNALSSNMMDGLLKGLRRGAEDPEVGCVVLRGAGDKAFCAGGDVKAMAAGGRMQGASHETKIADLRARMRVSEVLHDMPKPTIAVVNGVAAGAGLSLALAADMRFAARSARMTTAFAKVGFSGDFGSHFFLHKLVGTAKARELYFTAEILNAEKIEKLGLANWIVDDDKLQAEAMALAKKLAAGPRVAWWHVKHNMKVAEEGTLSAALDSEAARMIRTGETEDHKEAARAFVEKRAPVFVGR</sequence>